<feature type="transmembrane region" description="Helical" evidence="13">
    <location>
        <begin position="413"/>
        <end position="432"/>
    </location>
</feature>
<keyword evidence="7 13" id="KW-1133">Transmembrane helix</keyword>
<evidence type="ECO:0000256" key="3">
    <source>
        <dbReference type="ARBA" id="ARBA00006366"/>
    </source>
</evidence>
<evidence type="ECO:0000256" key="7">
    <source>
        <dbReference type="ARBA" id="ARBA00022989"/>
    </source>
</evidence>
<dbReference type="EMBL" id="JAGFMF010011394">
    <property type="protein sequence ID" value="KAG8524158.1"/>
    <property type="molecule type" value="Genomic_DNA"/>
</dbReference>
<protein>
    <recommendedName>
        <fullName evidence="10">Solute carrier family 52, riboflavin transporter, member 3</fullName>
    </recommendedName>
    <alternativeName>
        <fullName evidence="11">Riboflavin transporter 2</fullName>
    </alternativeName>
</protein>
<evidence type="ECO:0000256" key="8">
    <source>
        <dbReference type="ARBA" id="ARBA00023136"/>
    </source>
</evidence>
<evidence type="ECO:0000313" key="14">
    <source>
        <dbReference type="EMBL" id="KAG8524158.1"/>
    </source>
</evidence>
<dbReference type="AlphaFoldDB" id="A0A8J6ANC9"/>
<feature type="region of interest" description="Disordered" evidence="12">
    <location>
        <begin position="99"/>
        <end position="120"/>
    </location>
</feature>
<feature type="region of interest" description="Disordered" evidence="12">
    <location>
        <begin position="459"/>
        <end position="481"/>
    </location>
</feature>
<feature type="transmembrane region" description="Helical" evidence="13">
    <location>
        <begin position="263"/>
        <end position="284"/>
    </location>
</feature>
<keyword evidence="15" id="KW-1185">Reference proteome</keyword>
<dbReference type="PANTHER" id="PTHR12929">
    <property type="entry name" value="SOLUTE CARRIER FAMILY 52"/>
    <property type="match status" value="1"/>
</dbReference>
<feature type="transmembrane region" description="Helical" evidence="13">
    <location>
        <begin position="524"/>
        <end position="546"/>
    </location>
</feature>
<dbReference type="Proteomes" id="UP000700334">
    <property type="component" value="Unassembled WGS sequence"/>
</dbReference>
<evidence type="ECO:0000256" key="13">
    <source>
        <dbReference type="SAM" id="Phobius"/>
    </source>
</evidence>
<comment type="similarity">
    <text evidence="3">Belongs to the riboflavin transporter family.</text>
</comment>
<keyword evidence="5" id="KW-1003">Cell membrane</keyword>
<sequence>MPLLAVVPVTAQPAADPAACKPPGAAGRGSAHGLSPPLKARASRSPCSGLQKSPARPLPSRSFSLPRIQFPAHICTTKTWGHENLGWGPVESCCVAEEGGPVPGSEHSAKDRESSPSLASQSCAGRRLFCCTPHTGTKQELTIPGEKAEPGPARAGGAAGLRPAAVSERADAKPPCRSFWEVAASAQAGCAMALLMHLLVCSFGMGSWVAINGLWVELPLLVTELPEGWHLPSYLTVTIQLANVGPLLVALLHHFQPGCLSELPVIFAVLGVGTVACALLAFLWNVTSWVLGSRHSIAFLVLTFFLALVDCTSSVTFLPFMSRLSTHYLITFFVGEGLSGLLPALVALAQGSGLTTCVNVTEPSDSTSSPGTTRETNTWQVPHGVNSTLEPALVGTPPTTESRYLPAHFSPTVFFLLLSVMMVCCLVAFFFLQRQPRHWETSIEDLLTSQVTLHSIRPREDNDLGLPSMADSSEGQGHLEQKAAPHRPARLAVIYVLVAFVNALTNGVLPSVQTYSCLSYGPVAYHLSATLSSMTNPVVCFLSMFLPNRSLTFLGALTVLGTSFGAYNMAMAAMSPCPLLQGHWGGEVLIVASWVLFTGCLSYVKVMLGMILRDRSRSALLWCGAAVQLGSLLGALLMFPLVNVLRLFSSADFCNLRCSA</sequence>
<evidence type="ECO:0000256" key="1">
    <source>
        <dbReference type="ARBA" id="ARBA00000215"/>
    </source>
</evidence>
<feature type="transmembrane region" description="Helical" evidence="13">
    <location>
        <begin position="588"/>
        <end position="608"/>
    </location>
</feature>
<dbReference type="PANTHER" id="PTHR12929:SF4">
    <property type="entry name" value="SOLUTE CARRIER FAMILY 52, RIBOFLAVIN TRANSPORTER, MEMBER 3"/>
    <property type="match status" value="1"/>
</dbReference>
<dbReference type="Pfam" id="PF06237">
    <property type="entry name" value="SLC52_ribofla_tr"/>
    <property type="match status" value="1"/>
</dbReference>
<feature type="transmembrane region" description="Helical" evidence="13">
    <location>
        <begin position="188"/>
        <end position="211"/>
    </location>
</feature>
<evidence type="ECO:0000313" key="15">
    <source>
        <dbReference type="Proteomes" id="UP000700334"/>
    </source>
</evidence>
<evidence type="ECO:0000256" key="5">
    <source>
        <dbReference type="ARBA" id="ARBA00022475"/>
    </source>
</evidence>
<feature type="transmembrane region" description="Helical" evidence="13">
    <location>
        <begin position="553"/>
        <end position="576"/>
    </location>
</feature>
<reference evidence="14" key="1">
    <citation type="journal article" date="2021" name="Evol. Appl.">
        <title>The genome of the Pyrenean desman and the effects of bottlenecks and inbreeding on the genomic landscape of an endangered species.</title>
        <authorList>
            <person name="Escoda L."/>
            <person name="Castresana J."/>
        </authorList>
    </citation>
    <scope>NUCLEOTIDE SEQUENCE</scope>
    <source>
        <strain evidence="14">IBE-C5619</strain>
    </source>
</reference>
<gene>
    <name evidence="14" type="ORF">J0S82_001934</name>
</gene>
<feature type="transmembrane region" description="Helical" evidence="13">
    <location>
        <begin position="491"/>
        <end position="512"/>
    </location>
</feature>
<evidence type="ECO:0000256" key="10">
    <source>
        <dbReference type="ARBA" id="ARBA00039246"/>
    </source>
</evidence>
<comment type="subcellular location">
    <subcellularLocation>
        <location evidence="2">Cell membrane</location>
        <topology evidence="2">Multi-pass membrane protein</topology>
    </subcellularLocation>
</comment>
<evidence type="ECO:0000256" key="9">
    <source>
        <dbReference type="ARBA" id="ARBA00023180"/>
    </source>
</evidence>
<dbReference type="GO" id="GO:0032217">
    <property type="term" value="F:riboflavin transmembrane transporter activity"/>
    <property type="evidence" value="ECO:0007669"/>
    <property type="project" value="InterPro"/>
</dbReference>
<feature type="transmembrane region" description="Helical" evidence="13">
    <location>
        <begin position="328"/>
        <end position="349"/>
    </location>
</feature>
<keyword evidence="8 13" id="KW-0472">Membrane</keyword>
<keyword evidence="9" id="KW-0325">Glycoprotein</keyword>
<dbReference type="GO" id="GO:0005886">
    <property type="term" value="C:plasma membrane"/>
    <property type="evidence" value="ECO:0007669"/>
    <property type="project" value="UniProtKB-SubCell"/>
</dbReference>
<dbReference type="InterPro" id="IPR009357">
    <property type="entry name" value="Riboflavin_transptr"/>
</dbReference>
<feature type="transmembrane region" description="Helical" evidence="13">
    <location>
        <begin position="620"/>
        <end position="642"/>
    </location>
</feature>
<evidence type="ECO:0000256" key="4">
    <source>
        <dbReference type="ARBA" id="ARBA00022448"/>
    </source>
</evidence>
<keyword evidence="6 13" id="KW-0812">Transmembrane</keyword>
<comment type="catalytic activity">
    <reaction evidence="1">
        <text>riboflavin(in) = riboflavin(out)</text>
        <dbReference type="Rhea" id="RHEA:35015"/>
        <dbReference type="ChEBI" id="CHEBI:57986"/>
    </reaction>
</comment>
<evidence type="ECO:0000256" key="2">
    <source>
        <dbReference type="ARBA" id="ARBA00004651"/>
    </source>
</evidence>
<comment type="caution">
    <text evidence="14">The sequence shown here is derived from an EMBL/GenBank/DDBJ whole genome shotgun (WGS) entry which is preliminary data.</text>
</comment>
<feature type="region of interest" description="Disordered" evidence="12">
    <location>
        <begin position="12"/>
        <end position="62"/>
    </location>
</feature>
<dbReference type="OrthoDB" id="9995836at2759"/>
<feature type="transmembrane region" description="Helical" evidence="13">
    <location>
        <begin position="296"/>
        <end position="321"/>
    </location>
</feature>
<accession>A0A8J6ANC9</accession>
<evidence type="ECO:0000256" key="6">
    <source>
        <dbReference type="ARBA" id="ARBA00022692"/>
    </source>
</evidence>
<evidence type="ECO:0000256" key="12">
    <source>
        <dbReference type="SAM" id="MobiDB-lite"/>
    </source>
</evidence>
<proteinExistence type="inferred from homology"/>
<organism evidence="14 15">
    <name type="scientific">Galemys pyrenaicus</name>
    <name type="common">Iberian desman</name>
    <name type="synonym">Pyrenean desman</name>
    <dbReference type="NCBI Taxonomy" id="202257"/>
    <lineage>
        <taxon>Eukaryota</taxon>
        <taxon>Metazoa</taxon>
        <taxon>Chordata</taxon>
        <taxon>Craniata</taxon>
        <taxon>Vertebrata</taxon>
        <taxon>Euteleostomi</taxon>
        <taxon>Mammalia</taxon>
        <taxon>Eutheria</taxon>
        <taxon>Laurasiatheria</taxon>
        <taxon>Eulipotyphla</taxon>
        <taxon>Talpidae</taxon>
        <taxon>Galemys</taxon>
    </lineage>
</organism>
<name>A0A8J6ANC9_GALPY</name>
<keyword evidence="4" id="KW-0813">Transport</keyword>
<evidence type="ECO:0000256" key="11">
    <source>
        <dbReference type="ARBA" id="ARBA00042020"/>
    </source>
</evidence>
<feature type="transmembrane region" description="Helical" evidence="13">
    <location>
        <begin position="231"/>
        <end position="251"/>
    </location>
</feature>